<dbReference type="InterPro" id="IPR016047">
    <property type="entry name" value="M23ase_b-sheet_dom"/>
</dbReference>
<dbReference type="PANTHER" id="PTHR21666:SF289">
    <property type="entry name" value="L-ALA--D-GLU ENDOPEPTIDASE"/>
    <property type="match status" value="1"/>
</dbReference>
<organism evidence="3 4">
    <name type="scientific">Clostridium mobile</name>
    <dbReference type="NCBI Taxonomy" id="2841512"/>
    <lineage>
        <taxon>Bacteria</taxon>
        <taxon>Bacillati</taxon>
        <taxon>Bacillota</taxon>
        <taxon>Clostridia</taxon>
        <taxon>Eubacteriales</taxon>
        <taxon>Clostridiaceae</taxon>
        <taxon>Clostridium</taxon>
    </lineage>
</organism>
<sequence length="261" mass="29360">MRVKNRKSFIVLLISMTTLFSIIIMNNKLYINKSVQSNKKVEEEIVMKEAIVVKSDGVKVALLNSEDDIKKMLNIIREESIKNSEFKNIKEVILNNSITYYKDIVNADEVREPEYFAYNIMNGHDEIWDVSFTIKGENIKDSNPVLSRGTVSSNFGMRWGRMHNGVDIAAPSGTPIHAILPGKVIYSGWENGYGNVVRIDNGDDTVTIYGHCSKLFAQKGEYVKVGDKIAEVGSTGRSTGPHLHFEVRIKGVPQDPTEYIN</sequence>
<protein>
    <submittedName>
        <fullName evidence="3">M23 family metallopeptidase</fullName>
    </submittedName>
</protein>
<dbReference type="Pfam" id="PF01551">
    <property type="entry name" value="Peptidase_M23"/>
    <property type="match status" value="1"/>
</dbReference>
<accession>A0ABS6EMB1</accession>
<dbReference type="EMBL" id="JAHLQF010000005">
    <property type="protein sequence ID" value="MBU5486363.1"/>
    <property type="molecule type" value="Genomic_DNA"/>
</dbReference>
<comment type="caution">
    <text evidence="3">The sequence shown here is derived from an EMBL/GenBank/DDBJ whole genome shotgun (WGS) entry which is preliminary data.</text>
</comment>
<reference evidence="3 4" key="1">
    <citation type="submission" date="2021-06" db="EMBL/GenBank/DDBJ databases">
        <authorList>
            <person name="Sun Q."/>
            <person name="Li D."/>
        </authorList>
    </citation>
    <scope>NUCLEOTIDE SEQUENCE [LARGE SCALE GENOMIC DNA]</scope>
    <source>
        <strain evidence="3 4">MSJ-11</strain>
    </source>
</reference>
<evidence type="ECO:0000313" key="3">
    <source>
        <dbReference type="EMBL" id="MBU5486363.1"/>
    </source>
</evidence>
<keyword evidence="1" id="KW-0472">Membrane</keyword>
<gene>
    <name evidence="3" type="ORF">KQI86_18800</name>
</gene>
<evidence type="ECO:0000313" key="4">
    <source>
        <dbReference type="Proteomes" id="UP000726170"/>
    </source>
</evidence>
<keyword evidence="1" id="KW-1133">Transmembrane helix</keyword>
<feature type="transmembrane region" description="Helical" evidence="1">
    <location>
        <begin position="9"/>
        <end position="31"/>
    </location>
</feature>
<evidence type="ECO:0000256" key="1">
    <source>
        <dbReference type="SAM" id="Phobius"/>
    </source>
</evidence>
<proteinExistence type="predicted"/>
<feature type="domain" description="M23ase beta-sheet core" evidence="2">
    <location>
        <begin position="161"/>
        <end position="256"/>
    </location>
</feature>
<dbReference type="Proteomes" id="UP000726170">
    <property type="component" value="Unassembled WGS sequence"/>
</dbReference>
<evidence type="ECO:0000259" key="2">
    <source>
        <dbReference type="Pfam" id="PF01551"/>
    </source>
</evidence>
<name>A0ABS6EMB1_9CLOT</name>
<dbReference type="CDD" id="cd12797">
    <property type="entry name" value="M23_peptidase"/>
    <property type="match status" value="1"/>
</dbReference>
<dbReference type="PANTHER" id="PTHR21666">
    <property type="entry name" value="PEPTIDASE-RELATED"/>
    <property type="match status" value="1"/>
</dbReference>
<dbReference type="RefSeq" id="WP_216440965.1">
    <property type="nucleotide sequence ID" value="NZ_JAHLQF010000005.1"/>
</dbReference>
<dbReference type="InterPro" id="IPR050570">
    <property type="entry name" value="Cell_wall_metabolism_enzyme"/>
</dbReference>
<keyword evidence="1" id="KW-0812">Transmembrane</keyword>
<keyword evidence="4" id="KW-1185">Reference proteome</keyword>